<evidence type="ECO:0000256" key="3">
    <source>
        <dbReference type="ARBA" id="ARBA00022692"/>
    </source>
</evidence>
<comment type="subcellular location">
    <subcellularLocation>
        <location evidence="1">Membrane</location>
    </subcellularLocation>
</comment>
<evidence type="ECO:0000256" key="6">
    <source>
        <dbReference type="ARBA" id="ARBA00023136"/>
    </source>
</evidence>
<accession>A0A1B0BGY2</accession>
<feature type="transmembrane region" description="Helical" evidence="8">
    <location>
        <begin position="382"/>
        <end position="405"/>
    </location>
</feature>
<proteinExistence type="predicted"/>
<evidence type="ECO:0000313" key="11">
    <source>
        <dbReference type="Proteomes" id="UP000092460"/>
    </source>
</evidence>
<evidence type="ECO:0000256" key="1">
    <source>
        <dbReference type="ARBA" id="ARBA00004370"/>
    </source>
</evidence>
<evidence type="ECO:0000256" key="7">
    <source>
        <dbReference type="SAM" id="MobiDB-lite"/>
    </source>
</evidence>
<keyword evidence="5 8" id="KW-1133">Transmembrane helix</keyword>
<dbReference type="AlphaFoldDB" id="A0A1B0BGY2"/>
<dbReference type="Proteomes" id="UP000092460">
    <property type="component" value="Unassembled WGS sequence"/>
</dbReference>
<feature type="compositionally biased region" description="Basic and acidic residues" evidence="7">
    <location>
        <begin position="121"/>
        <end position="130"/>
    </location>
</feature>
<keyword evidence="3 8" id="KW-0812">Transmembrane</keyword>
<evidence type="ECO:0000256" key="2">
    <source>
        <dbReference type="ARBA" id="ARBA00022448"/>
    </source>
</evidence>
<name>A0A1B0BGY2_9MUSC</name>
<reference evidence="11" key="1">
    <citation type="submission" date="2015-01" db="EMBL/GenBank/DDBJ databases">
        <authorList>
            <person name="Aksoy S."/>
            <person name="Warren W."/>
            <person name="Wilson R.K."/>
        </authorList>
    </citation>
    <scope>NUCLEOTIDE SEQUENCE [LARGE SCALE GENOMIC DNA]</scope>
    <source>
        <strain evidence="11">IAEA</strain>
    </source>
</reference>
<dbReference type="GO" id="GO:0016020">
    <property type="term" value="C:membrane"/>
    <property type="evidence" value="ECO:0007669"/>
    <property type="project" value="UniProtKB-SubCell"/>
</dbReference>
<organism evidence="10 11">
    <name type="scientific">Glossina palpalis gambiensis</name>
    <dbReference type="NCBI Taxonomy" id="67801"/>
    <lineage>
        <taxon>Eukaryota</taxon>
        <taxon>Metazoa</taxon>
        <taxon>Ecdysozoa</taxon>
        <taxon>Arthropoda</taxon>
        <taxon>Hexapoda</taxon>
        <taxon>Insecta</taxon>
        <taxon>Pterygota</taxon>
        <taxon>Neoptera</taxon>
        <taxon>Endopterygota</taxon>
        <taxon>Diptera</taxon>
        <taxon>Brachycera</taxon>
        <taxon>Muscomorpha</taxon>
        <taxon>Hippoboscoidea</taxon>
        <taxon>Glossinidae</taxon>
        <taxon>Glossina</taxon>
    </lineage>
</organism>
<feature type="region of interest" description="Disordered" evidence="7">
    <location>
        <begin position="113"/>
        <end position="205"/>
    </location>
</feature>
<feature type="transmembrane region" description="Helical" evidence="8">
    <location>
        <begin position="246"/>
        <end position="268"/>
    </location>
</feature>
<feature type="transmembrane region" description="Helical" evidence="8">
    <location>
        <begin position="350"/>
        <end position="370"/>
    </location>
</feature>
<keyword evidence="4" id="KW-0249">Electron transport</keyword>
<keyword evidence="2" id="KW-0813">Transport</keyword>
<evidence type="ECO:0000256" key="5">
    <source>
        <dbReference type="ARBA" id="ARBA00022989"/>
    </source>
</evidence>
<dbReference type="EMBL" id="JXJN01014089">
    <property type="status" value="NOT_ANNOTATED_CDS"/>
    <property type="molecule type" value="Genomic_DNA"/>
</dbReference>
<dbReference type="VEuPathDB" id="VectorBase:GPPI029727"/>
<dbReference type="Gene3D" id="1.20.120.1770">
    <property type="match status" value="1"/>
</dbReference>
<evidence type="ECO:0000256" key="4">
    <source>
        <dbReference type="ARBA" id="ARBA00022982"/>
    </source>
</evidence>
<feature type="transmembrane region" description="Helical" evidence="8">
    <location>
        <begin position="316"/>
        <end position="338"/>
    </location>
</feature>
<evidence type="ECO:0000259" key="9">
    <source>
        <dbReference type="Pfam" id="PF03188"/>
    </source>
</evidence>
<feature type="transmembrane region" description="Helical" evidence="8">
    <location>
        <begin position="275"/>
        <end position="296"/>
    </location>
</feature>
<keyword evidence="6 8" id="KW-0472">Membrane</keyword>
<dbReference type="Pfam" id="PF03188">
    <property type="entry name" value="Cytochrom_B561"/>
    <property type="match status" value="1"/>
</dbReference>
<feature type="compositionally biased region" description="Basic and acidic residues" evidence="7">
    <location>
        <begin position="175"/>
        <end position="192"/>
    </location>
</feature>
<dbReference type="EnsemblMetazoa" id="GPPI029727-RA">
    <property type="protein sequence ID" value="GPPI029727-PA"/>
    <property type="gene ID" value="GPPI029727"/>
</dbReference>
<reference evidence="10" key="2">
    <citation type="submission" date="2020-05" db="UniProtKB">
        <authorList>
            <consortium name="EnsemblMetazoa"/>
        </authorList>
    </citation>
    <scope>IDENTIFICATION</scope>
    <source>
        <strain evidence="10">IAEA</strain>
    </source>
</reference>
<protein>
    <recommendedName>
        <fullName evidence="9">Cytochrome b561 domain-containing protein</fullName>
    </recommendedName>
</protein>
<feature type="compositionally biased region" description="Basic residues" evidence="7">
    <location>
        <begin position="193"/>
        <end position="205"/>
    </location>
</feature>
<feature type="transmembrane region" description="Helical" evidence="8">
    <location>
        <begin position="7"/>
        <end position="28"/>
    </location>
</feature>
<evidence type="ECO:0000256" key="8">
    <source>
        <dbReference type="SAM" id="Phobius"/>
    </source>
</evidence>
<feature type="domain" description="Cytochrome b561" evidence="9">
    <location>
        <begin position="246"/>
        <end position="369"/>
    </location>
</feature>
<evidence type="ECO:0000313" key="10">
    <source>
        <dbReference type="EnsemblMetazoa" id="GPPI029727-PA"/>
    </source>
</evidence>
<dbReference type="InterPro" id="IPR006593">
    <property type="entry name" value="Cyt_b561/ferric_Rdtase_TM"/>
</dbReference>
<feature type="compositionally biased region" description="Basic residues" evidence="7">
    <location>
        <begin position="157"/>
        <end position="174"/>
    </location>
</feature>
<sequence>MLKITTIIAFLLLIPYLVLGGFLVYYLYGVESCYSVWYYNIDLDDMGVDERTLAIIDSHYKNTTIIPDRKLDTMQRNSIYDDETTEAPTDDYADGADVMADWLDIKTLHPPSNVRKNRPWKAHERPFDIEGKEEDEESLTPNPDVSPELNPTDDPGKRRRKVKTSGKSNKRHRSERTNKNDRTEDNSEDLRIEKKKTRKSHKTGKIRKMDKIDNTDNIDAIIPNETDEPLPTPLPFALNNYCLSPYHGMLCMLGTILMGLSIVTFRVLHNVKTHLVKIVHTTVTSIAIFTLIGGMLELRFETVKVAVNSSFHIVSSWLVLACLLLEFLVAILFFWIIFKGSNNRLFLAPFHDIFGIWIFICLVGCCLSGKRVVIGDYKPENIFKFYCFIYAAFVIVLIILLSPWFEWDLVSYSRLPVACFHKSKLYILHAPSAGGPYVNACKNSLFSLG</sequence>
<keyword evidence="11" id="KW-1185">Reference proteome</keyword>